<organism evidence="2 3">
    <name type="scientific">Marinobacter subterrani</name>
    <dbReference type="NCBI Taxonomy" id="1658765"/>
    <lineage>
        <taxon>Bacteria</taxon>
        <taxon>Pseudomonadati</taxon>
        <taxon>Pseudomonadota</taxon>
        <taxon>Gammaproteobacteria</taxon>
        <taxon>Pseudomonadales</taxon>
        <taxon>Marinobacteraceae</taxon>
        <taxon>Marinobacter</taxon>
    </lineage>
</organism>
<dbReference type="EMBL" id="LFBU01000001">
    <property type="protein sequence ID" value="KMQ74008.1"/>
    <property type="molecule type" value="Genomic_DNA"/>
</dbReference>
<dbReference type="Proteomes" id="UP000036102">
    <property type="component" value="Unassembled WGS sequence"/>
</dbReference>
<evidence type="ECO:0000313" key="2">
    <source>
        <dbReference type="EMBL" id="KMQ74008.1"/>
    </source>
</evidence>
<dbReference type="InterPro" id="IPR018774">
    <property type="entry name" value="Phage_Mu_GpT"/>
</dbReference>
<dbReference type="RefSeq" id="WP_048494278.1">
    <property type="nucleotide sequence ID" value="NZ_LFBU01000001.1"/>
</dbReference>
<sequence length="306" mass="33815">MIVNKSALDGVFFNLKTTFNRALKASEPEWQKIAMKVTSTSSENRYKWMERFPAMRKWAGEKVVKQLKGQGYTIINDDFEATIEVDRNDIEDDTLGIYGPEAEMAGYSSAHLPDELVFDLVNAGFTELSYDGQPFFDTDHPVGKKDGTTVSVSNKGTSALSHATLAAAQASFGAGRTALRKMKDDEERPLNINPSVLLVPPALEDTARALMTVDRLEDGKPNPYKGAAEVVVSSRLTSDTAWFLLDTTKPVKPFIYQERKAPVFVSQTNMDSDSVFLQKKYRYGAEARGAAGFSFWQMAYGSTGQG</sequence>
<name>A0A0J7J630_9GAMM</name>
<accession>A0A0J7J630</accession>
<dbReference type="STRING" id="1658765.Msub_10179"/>
<dbReference type="AlphaFoldDB" id="A0A0J7J630"/>
<keyword evidence="3" id="KW-1185">Reference proteome</keyword>
<evidence type="ECO:0000313" key="3">
    <source>
        <dbReference type="Proteomes" id="UP000036102"/>
    </source>
</evidence>
<gene>
    <name evidence="2" type="ORF">Msub_10179</name>
</gene>
<dbReference type="Pfam" id="PF10124">
    <property type="entry name" value="Mu-like_gpT"/>
    <property type="match status" value="3"/>
</dbReference>
<protein>
    <submittedName>
        <fullName evidence="2">Mu-like prophage major head subunit gpT</fullName>
    </submittedName>
</protein>
<dbReference type="OrthoDB" id="9804833at2"/>
<evidence type="ECO:0000259" key="1">
    <source>
        <dbReference type="Pfam" id="PF10124"/>
    </source>
</evidence>
<feature type="domain" description="Bacteriophage Mu GpT" evidence="1">
    <location>
        <begin position="10"/>
        <end position="158"/>
    </location>
</feature>
<comment type="caution">
    <text evidence="2">The sequence shown here is derived from an EMBL/GenBank/DDBJ whole genome shotgun (WGS) entry which is preliminary data.</text>
</comment>
<feature type="domain" description="Bacteriophage Mu GpT" evidence="1">
    <location>
        <begin position="238"/>
        <end position="303"/>
    </location>
</feature>
<reference evidence="2 3" key="1">
    <citation type="submission" date="2015-06" db="EMBL/GenBank/DDBJ databases">
        <title>Marinobacter subterrani, a genetically tractable neutrophilic iron-oxidizing strain isolated from the Soudan Iron Mine.</title>
        <authorList>
            <person name="Bonis B.M."/>
            <person name="Gralnick J.A."/>
        </authorList>
    </citation>
    <scope>NUCLEOTIDE SEQUENCE [LARGE SCALE GENOMIC DNA]</scope>
    <source>
        <strain evidence="2 3">JG233</strain>
    </source>
</reference>
<dbReference type="PATRIC" id="fig|1658765.3.peg.172"/>
<proteinExistence type="predicted"/>
<feature type="domain" description="Bacteriophage Mu GpT" evidence="1">
    <location>
        <begin position="169"/>
        <end position="234"/>
    </location>
</feature>